<dbReference type="PIRSF" id="PIRSF000390">
    <property type="entry name" value="PLP_StrS"/>
    <property type="match status" value="1"/>
</dbReference>
<dbReference type="RefSeq" id="WP_168622005.1">
    <property type="nucleotide sequence ID" value="NZ_JAAZQQ010000001.1"/>
</dbReference>
<accession>A0A7X6GWG0</accession>
<name>A0A7X6GWG0_9RHOB</name>
<dbReference type="SUPFAM" id="SSF53383">
    <property type="entry name" value="PLP-dependent transferases"/>
    <property type="match status" value="1"/>
</dbReference>
<evidence type="ECO:0000256" key="4">
    <source>
        <dbReference type="RuleBase" id="RU004508"/>
    </source>
</evidence>
<dbReference type="Gene3D" id="3.90.1150.10">
    <property type="entry name" value="Aspartate Aminotransferase, domain 1"/>
    <property type="match status" value="1"/>
</dbReference>
<evidence type="ECO:0000313" key="6">
    <source>
        <dbReference type="Proteomes" id="UP000526408"/>
    </source>
</evidence>
<reference evidence="5 6" key="1">
    <citation type="submission" date="2020-04" db="EMBL/GenBank/DDBJ databases">
        <authorList>
            <person name="Yoon J."/>
        </authorList>
    </citation>
    <scope>NUCLEOTIDE SEQUENCE [LARGE SCALE GENOMIC DNA]</scope>
    <source>
        <strain evidence="5 6">KMU-115</strain>
    </source>
</reference>
<proteinExistence type="inferred from homology"/>
<sequence length="397" mass="42857">MEKPVFTGKFTQQEPIPEAAIEAAVRVMRSGRLHRYNLLPGEEGEVSALEREFAAYTGARYALAVASGGYAMGCALRALGVGPGDRVLSNGFTLAPVPGAIASVGAEPVFVETTESLTIDLDDLAVKAASSGAKVLLLSHMRGHICDMERLVQVAAAHGLQVVEDCAHTMGAAWKGVPSGRHGIIGCYSTQTYKHMNSGEGGLLVSDDADVMARAIMLSGSYMLYGRHSVGPSVDRYENVKYVTPNVSGRMDHLRAAILRPQLADLPAQIARWNALYRTVEEGLRNTPGLKVIERPPQETIVGSSIQVLLPGWAPDRVRALVAGCARRGVELKWFGAEEPVAFTSRYDSWRYAPPQRLPRTDAILAGLIDMRLPLTFSEANARLIAEIIRDEVRAAA</sequence>
<dbReference type="GO" id="GO:0030170">
    <property type="term" value="F:pyridoxal phosphate binding"/>
    <property type="evidence" value="ECO:0007669"/>
    <property type="project" value="TreeGrafter"/>
</dbReference>
<dbReference type="Gene3D" id="3.40.640.10">
    <property type="entry name" value="Type I PLP-dependent aspartate aminotransferase-like (Major domain)"/>
    <property type="match status" value="1"/>
</dbReference>
<protein>
    <submittedName>
        <fullName evidence="5">Aminotransferase class I/II-fold pyridoxal phosphate-dependent enzyme</fullName>
    </submittedName>
</protein>
<dbReference type="PANTHER" id="PTHR30244">
    <property type="entry name" value="TRANSAMINASE"/>
    <property type="match status" value="1"/>
</dbReference>
<evidence type="ECO:0000256" key="3">
    <source>
        <dbReference type="PIRSR" id="PIRSR000390-2"/>
    </source>
</evidence>
<feature type="active site" description="Proton acceptor" evidence="2">
    <location>
        <position position="194"/>
    </location>
</feature>
<keyword evidence="5" id="KW-0032">Aminotransferase</keyword>
<dbReference type="EMBL" id="JAAZQQ010000001">
    <property type="protein sequence ID" value="NKX43652.1"/>
    <property type="molecule type" value="Genomic_DNA"/>
</dbReference>
<evidence type="ECO:0000313" key="5">
    <source>
        <dbReference type="EMBL" id="NKX43652.1"/>
    </source>
</evidence>
<dbReference type="AlphaFoldDB" id="A0A7X6GWG0"/>
<organism evidence="5 6">
    <name type="scientific">Roseicyclus persicicus</name>
    <dbReference type="NCBI Taxonomy" id="2650661"/>
    <lineage>
        <taxon>Bacteria</taxon>
        <taxon>Pseudomonadati</taxon>
        <taxon>Pseudomonadota</taxon>
        <taxon>Alphaproteobacteria</taxon>
        <taxon>Rhodobacterales</taxon>
        <taxon>Roseobacteraceae</taxon>
        <taxon>Roseicyclus</taxon>
    </lineage>
</organism>
<dbReference type="GO" id="GO:0000271">
    <property type="term" value="P:polysaccharide biosynthetic process"/>
    <property type="evidence" value="ECO:0007669"/>
    <property type="project" value="TreeGrafter"/>
</dbReference>
<gene>
    <name evidence="5" type="ORF">HCU73_03545</name>
</gene>
<dbReference type="InterPro" id="IPR015422">
    <property type="entry name" value="PyrdxlP-dep_Trfase_small"/>
</dbReference>
<dbReference type="InterPro" id="IPR015421">
    <property type="entry name" value="PyrdxlP-dep_Trfase_major"/>
</dbReference>
<evidence type="ECO:0000256" key="2">
    <source>
        <dbReference type="PIRSR" id="PIRSR000390-1"/>
    </source>
</evidence>
<dbReference type="InterPro" id="IPR015424">
    <property type="entry name" value="PyrdxlP-dep_Trfase"/>
</dbReference>
<keyword evidence="6" id="KW-1185">Reference proteome</keyword>
<keyword evidence="3 4" id="KW-0663">Pyridoxal phosphate</keyword>
<dbReference type="InterPro" id="IPR000653">
    <property type="entry name" value="DegT/StrS_aminotransferase"/>
</dbReference>
<evidence type="ECO:0000256" key="1">
    <source>
        <dbReference type="ARBA" id="ARBA00037999"/>
    </source>
</evidence>
<dbReference type="PANTHER" id="PTHR30244:SF34">
    <property type="entry name" value="DTDP-4-AMINO-4,6-DIDEOXYGALACTOSE TRANSAMINASE"/>
    <property type="match status" value="1"/>
</dbReference>
<comment type="caution">
    <text evidence="5">The sequence shown here is derived from an EMBL/GenBank/DDBJ whole genome shotgun (WGS) entry which is preliminary data.</text>
</comment>
<dbReference type="GO" id="GO:0008483">
    <property type="term" value="F:transaminase activity"/>
    <property type="evidence" value="ECO:0007669"/>
    <property type="project" value="UniProtKB-KW"/>
</dbReference>
<comment type="similarity">
    <text evidence="1 4">Belongs to the DegT/DnrJ/EryC1 family.</text>
</comment>
<keyword evidence="5" id="KW-0808">Transferase</keyword>
<dbReference type="Pfam" id="PF01041">
    <property type="entry name" value="DegT_DnrJ_EryC1"/>
    <property type="match status" value="1"/>
</dbReference>
<feature type="modified residue" description="N6-(pyridoxal phosphate)lysine" evidence="3">
    <location>
        <position position="194"/>
    </location>
</feature>
<dbReference type="Proteomes" id="UP000526408">
    <property type="component" value="Unassembled WGS sequence"/>
</dbReference>